<sequence>MFGAKLGRRGSPAHVAVWRIADSEPECIRLEVEWRVGLRANLVLRVRPASVVQATFVEHHRRASRFLWPLLVPVHHLIPALSARPSGETPMRTLWTNADRDGGTGNRTGQAPLIAILGCTAHS</sequence>
<comment type="caution">
    <text evidence="1">The sequence shown here is derived from an EMBL/GenBank/DDBJ whole genome shotgun (WGS) entry which is preliminary data.</text>
</comment>
<evidence type="ECO:0008006" key="3">
    <source>
        <dbReference type="Google" id="ProtNLM"/>
    </source>
</evidence>
<dbReference type="Proteomes" id="UP001500729">
    <property type="component" value="Unassembled WGS sequence"/>
</dbReference>
<dbReference type="RefSeq" id="WP_143538095.1">
    <property type="nucleotide sequence ID" value="NZ_BAAAGS010000039.1"/>
</dbReference>
<reference evidence="1 2" key="1">
    <citation type="journal article" date="2019" name="Int. J. Syst. Evol. Microbiol.">
        <title>The Global Catalogue of Microorganisms (GCM) 10K type strain sequencing project: providing services to taxonomists for standard genome sequencing and annotation.</title>
        <authorList>
            <consortium name="The Broad Institute Genomics Platform"/>
            <consortium name="The Broad Institute Genome Sequencing Center for Infectious Disease"/>
            <person name="Wu L."/>
            <person name="Ma J."/>
        </authorList>
    </citation>
    <scope>NUCLEOTIDE SEQUENCE [LARGE SCALE GENOMIC DNA]</scope>
    <source>
        <strain evidence="1 2">JCM 10303</strain>
    </source>
</reference>
<evidence type="ECO:0000313" key="1">
    <source>
        <dbReference type="EMBL" id="GAA0545442.1"/>
    </source>
</evidence>
<organism evidence="1 2">
    <name type="scientific">Saccharopolyspora erythraea</name>
    <name type="common">Streptomyces erythraeus</name>
    <dbReference type="NCBI Taxonomy" id="1836"/>
    <lineage>
        <taxon>Bacteria</taxon>
        <taxon>Bacillati</taxon>
        <taxon>Actinomycetota</taxon>
        <taxon>Actinomycetes</taxon>
        <taxon>Pseudonocardiales</taxon>
        <taxon>Pseudonocardiaceae</taxon>
        <taxon>Saccharopolyspora</taxon>
    </lineage>
</organism>
<dbReference type="EMBL" id="BAAAGS010000039">
    <property type="protein sequence ID" value="GAA0545442.1"/>
    <property type="molecule type" value="Genomic_DNA"/>
</dbReference>
<keyword evidence="2" id="KW-1185">Reference proteome</keyword>
<gene>
    <name evidence="1" type="ORF">GCM10009533_50480</name>
</gene>
<name>A0ABN1DJY2_SACER</name>
<protein>
    <recommendedName>
        <fullName evidence="3">DUF2867 domain-containing protein</fullName>
    </recommendedName>
</protein>
<accession>A0ABN1DJY2</accession>
<proteinExistence type="predicted"/>
<evidence type="ECO:0000313" key="2">
    <source>
        <dbReference type="Proteomes" id="UP001500729"/>
    </source>
</evidence>